<dbReference type="InterPro" id="IPR011006">
    <property type="entry name" value="CheY-like_superfamily"/>
</dbReference>
<dbReference type="Gene3D" id="3.20.20.450">
    <property type="entry name" value="EAL domain"/>
    <property type="match status" value="1"/>
</dbReference>
<proteinExistence type="predicted"/>
<evidence type="ECO:0000259" key="3">
    <source>
        <dbReference type="PROSITE" id="PS50883"/>
    </source>
</evidence>
<dbReference type="InterPro" id="IPR035919">
    <property type="entry name" value="EAL_sf"/>
</dbReference>
<organism evidence="4 5">
    <name type="scientific">Chromobacterium phragmitis</name>
    <dbReference type="NCBI Taxonomy" id="2202141"/>
    <lineage>
        <taxon>Bacteria</taxon>
        <taxon>Pseudomonadati</taxon>
        <taxon>Pseudomonadota</taxon>
        <taxon>Betaproteobacteria</taxon>
        <taxon>Neisseriales</taxon>
        <taxon>Chromobacteriaceae</taxon>
        <taxon>Chromobacterium</taxon>
    </lineage>
</organism>
<dbReference type="InterPro" id="IPR001789">
    <property type="entry name" value="Sig_transdc_resp-reg_receiver"/>
</dbReference>
<sequence length="397" mass="44986">MPHHILIAEDSPSQRQLLAKLCRRLPGVEVHEASDGRWALQLAQQITQLDLVITDVNMPGMDGIALVQAMSRLVTLPALMFLSGDVPELLSGCTRAAEELGFSHVGHCAKPVDPNELLAQLRLMLERQTGGTGPEIHITLADIMSGLAHNQFCAYYQPIFDQYSRQAVQLEALARWQHPAHGLLGPQFFIGRLEHDDAIMLLTRRMVQTSLDLLDRQPWTRGLRVSLNLSRSLLHDGDFFDWLLQEMETRRIEPSRIVLEITETLAFNNLGNTLASLLRMRMRGFELSLDDYGTGHTTLEHVRDLPLTELKLDRTLIHDIHRDRRSWSILKATVDMGRQLGLRMVAEGVQNPDDFTYLRKHYPDLLLQGYYLAMPAPANELRQRLRWMADGADSASA</sequence>
<name>A0A344UMB5_9NEIS</name>
<dbReference type="PROSITE" id="PS50883">
    <property type="entry name" value="EAL"/>
    <property type="match status" value="1"/>
</dbReference>
<gene>
    <name evidence="4" type="ORF">DK843_20205</name>
</gene>
<dbReference type="AlphaFoldDB" id="A0A344UMB5"/>
<dbReference type="PROSITE" id="PS50110">
    <property type="entry name" value="RESPONSE_REGULATORY"/>
    <property type="match status" value="1"/>
</dbReference>
<accession>A0A344UMB5</accession>
<dbReference type="GO" id="GO:0071111">
    <property type="term" value="F:cyclic-guanylate-specific phosphodiesterase activity"/>
    <property type="evidence" value="ECO:0007669"/>
    <property type="project" value="InterPro"/>
</dbReference>
<evidence type="ECO:0000259" key="2">
    <source>
        <dbReference type="PROSITE" id="PS50110"/>
    </source>
</evidence>
<dbReference type="SUPFAM" id="SSF52172">
    <property type="entry name" value="CheY-like"/>
    <property type="match status" value="1"/>
</dbReference>
<dbReference type="InterPro" id="IPR001633">
    <property type="entry name" value="EAL_dom"/>
</dbReference>
<dbReference type="Pfam" id="PF00563">
    <property type="entry name" value="EAL"/>
    <property type="match status" value="1"/>
</dbReference>
<evidence type="ECO:0000313" key="5">
    <source>
        <dbReference type="Proteomes" id="UP000252038"/>
    </source>
</evidence>
<dbReference type="PANTHER" id="PTHR33121">
    <property type="entry name" value="CYCLIC DI-GMP PHOSPHODIESTERASE PDEF"/>
    <property type="match status" value="1"/>
</dbReference>
<dbReference type="EMBL" id="CP029554">
    <property type="protein sequence ID" value="AXE36413.1"/>
    <property type="molecule type" value="Genomic_DNA"/>
</dbReference>
<feature type="modified residue" description="4-aspartylphosphate" evidence="1">
    <location>
        <position position="55"/>
    </location>
</feature>
<feature type="domain" description="Response regulatory" evidence="2">
    <location>
        <begin position="4"/>
        <end position="125"/>
    </location>
</feature>
<reference evidence="4 5" key="1">
    <citation type="submission" date="2018-05" db="EMBL/GenBank/DDBJ databases">
        <title>Genome sequencing, assembly and analysis of the novel insecticidal bacterium, Chromobacterium phragmitis.</title>
        <authorList>
            <person name="Sparks M.E."/>
            <person name="Blackburn M.B."/>
            <person name="Gundersen-Rindal D.E."/>
        </authorList>
    </citation>
    <scope>NUCLEOTIDE SEQUENCE [LARGE SCALE GENOMIC DNA]</scope>
    <source>
        <strain evidence="4">IIBBL 274-1</strain>
    </source>
</reference>
<dbReference type="CDD" id="cd01948">
    <property type="entry name" value="EAL"/>
    <property type="match status" value="1"/>
</dbReference>
<keyword evidence="1" id="KW-0597">Phosphoprotein</keyword>
<dbReference type="InterPro" id="IPR050706">
    <property type="entry name" value="Cyclic-di-GMP_PDE-like"/>
</dbReference>
<dbReference type="Gene3D" id="3.40.50.2300">
    <property type="match status" value="1"/>
</dbReference>
<dbReference type="Proteomes" id="UP000252038">
    <property type="component" value="Chromosome"/>
</dbReference>
<evidence type="ECO:0000313" key="4">
    <source>
        <dbReference type="EMBL" id="AXE36413.1"/>
    </source>
</evidence>
<dbReference type="RefSeq" id="WP_114074176.1">
    <property type="nucleotide sequence ID" value="NZ_CP029554.1"/>
</dbReference>
<dbReference type="Pfam" id="PF00072">
    <property type="entry name" value="Response_reg"/>
    <property type="match status" value="1"/>
</dbReference>
<protein>
    <recommendedName>
        <fullName evidence="6">Diguanylate phosphodiesterase</fullName>
    </recommendedName>
</protein>
<dbReference type="SUPFAM" id="SSF141868">
    <property type="entry name" value="EAL domain-like"/>
    <property type="match status" value="1"/>
</dbReference>
<feature type="domain" description="EAL" evidence="3">
    <location>
        <begin position="136"/>
        <end position="389"/>
    </location>
</feature>
<evidence type="ECO:0008006" key="6">
    <source>
        <dbReference type="Google" id="ProtNLM"/>
    </source>
</evidence>
<dbReference type="KEGG" id="chrb:DK843_20205"/>
<dbReference type="SMART" id="SM00448">
    <property type="entry name" value="REC"/>
    <property type="match status" value="1"/>
</dbReference>
<dbReference type="GO" id="GO:0000160">
    <property type="term" value="P:phosphorelay signal transduction system"/>
    <property type="evidence" value="ECO:0007669"/>
    <property type="project" value="InterPro"/>
</dbReference>
<dbReference type="SMART" id="SM00052">
    <property type="entry name" value="EAL"/>
    <property type="match status" value="1"/>
</dbReference>
<evidence type="ECO:0000256" key="1">
    <source>
        <dbReference type="PROSITE-ProRule" id="PRU00169"/>
    </source>
</evidence>
<dbReference type="PANTHER" id="PTHR33121:SF79">
    <property type="entry name" value="CYCLIC DI-GMP PHOSPHODIESTERASE PDED-RELATED"/>
    <property type="match status" value="1"/>
</dbReference>